<feature type="domain" description="Transposase IS200-like" evidence="1">
    <location>
        <begin position="9"/>
        <end position="123"/>
    </location>
</feature>
<evidence type="ECO:0000313" key="3">
    <source>
        <dbReference type="Proteomes" id="UP000214880"/>
    </source>
</evidence>
<name>A0A1G9KK67_9FIRM</name>
<dbReference type="SMART" id="SM01321">
    <property type="entry name" value="Y1_Tnp"/>
    <property type="match status" value="1"/>
</dbReference>
<dbReference type="GO" id="GO:0006313">
    <property type="term" value="P:DNA transposition"/>
    <property type="evidence" value="ECO:0007669"/>
    <property type="project" value="InterPro"/>
</dbReference>
<dbReference type="GO" id="GO:0003677">
    <property type="term" value="F:DNA binding"/>
    <property type="evidence" value="ECO:0007669"/>
    <property type="project" value="InterPro"/>
</dbReference>
<dbReference type="OrthoDB" id="9788881at2"/>
<dbReference type="NCBIfam" id="NF047646">
    <property type="entry name" value="REP_Tyr_transpos"/>
    <property type="match status" value="1"/>
</dbReference>
<dbReference type="InterPro" id="IPR036515">
    <property type="entry name" value="Transposase_17_sf"/>
</dbReference>
<dbReference type="PANTHER" id="PTHR34322:SF2">
    <property type="entry name" value="TRANSPOSASE IS200-LIKE DOMAIN-CONTAINING PROTEIN"/>
    <property type="match status" value="1"/>
</dbReference>
<organism evidence="2 3">
    <name type="scientific">Dendrosporobacter quercicolus</name>
    <dbReference type="NCBI Taxonomy" id="146817"/>
    <lineage>
        <taxon>Bacteria</taxon>
        <taxon>Bacillati</taxon>
        <taxon>Bacillota</taxon>
        <taxon>Negativicutes</taxon>
        <taxon>Selenomonadales</taxon>
        <taxon>Sporomusaceae</taxon>
        <taxon>Dendrosporobacter</taxon>
    </lineage>
</organism>
<dbReference type="EMBL" id="FNHB01000001">
    <property type="protein sequence ID" value="SDL50188.1"/>
    <property type="molecule type" value="Genomic_DNA"/>
</dbReference>
<dbReference type="AlphaFoldDB" id="A0A1G9KK67"/>
<dbReference type="SUPFAM" id="SSF143422">
    <property type="entry name" value="Transposase IS200-like"/>
    <property type="match status" value="1"/>
</dbReference>
<accession>A0A1G9KK67</accession>
<dbReference type="Gene3D" id="3.30.70.1290">
    <property type="entry name" value="Transposase IS200-like"/>
    <property type="match status" value="1"/>
</dbReference>
<sequence>MPRSARQKSESGIYHLMVRGINRQDIFHDEEDYSQYLEAINRAKSIGKFEIYGYCLMSNHVHLLLHEKEETMSSVMKRIGVSYAWWYNKKYDRAGHVFQDRYKSETVETDEYLLSVLRYIHKNPVKAEMVLKPEEYKWSSCETYYNQSEYPGDLTNTAFILGIFAENKESARDRFKVYMKQENSDNKFLEIEIRLKKKSDESIYKEIQTILKGQSLAELQAMEKPRRNDVLRQMKSIEGATQRQIARITGIHQSIIFKA</sequence>
<protein>
    <submittedName>
        <fullName evidence="2">REP element-mobilizing transposase RayT</fullName>
    </submittedName>
</protein>
<reference evidence="2 3" key="1">
    <citation type="submission" date="2016-10" db="EMBL/GenBank/DDBJ databases">
        <authorList>
            <person name="de Groot N.N."/>
        </authorList>
    </citation>
    <scope>NUCLEOTIDE SEQUENCE [LARGE SCALE GENOMIC DNA]</scope>
    <source>
        <strain evidence="2 3">DSM 1736</strain>
    </source>
</reference>
<dbReference type="RefSeq" id="WP_092067149.1">
    <property type="nucleotide sequence ID" value="NZ_FNHB01000001.1"/>
</dbReference>
<dbReference type="PANTHER" id="PTHR34322">
    <property type="entry name" value="TRANSPOSASE, Y1_TNP DOMAIN-CONTAINING"/>
    <property type="match status" value="1"/>
</dbReference>
<dbReference type="Pfam" id="PF01797">
    <property type="entry name" value="Y1_Tnp"/>
    <property type="match status" value="1"/>
</dbReference>
<dbReference type="Proteomes" id="UP000214880">
    <property type="component" value="Unassembled WGS sequence"/>
</dbReference>
<dbReference type="InterPro" id="IPR002686">
    <property type="entry name" value="Transposase_17"/>
</dbReference>
<dbReference type="GO" id="GO:0004803">
    <property type="term" value="F:transposase activity"/>
    <property type="evidence" value="ECO:0007669"/>
    <property type="project" value="InterPro"/>
</dbReference>
<dbReference type="STRING" id="146817.SAMN04488502_10165"/>
<gene>
    <name evidence="2" type="ORF">SAMN04488502_10165</name>
</gene>
<proteinExistence type="predicted"/>
<keyword evidence="3" id="KW-1185">Reference proteome</keyword>
<evidence type="ECO:0000259" key="1">
    <source>
        <dbReference type="SMART" id="SM01321"/>
    </source>
</evidence>
<evidence type="ECO:0000313" key="2">
    <source>
        <dbReference type="EMBL" id="SDL50188.1"/>
    </source>
</evidence>